<sequence length="353" mass="39167">MRSQPIPPPVRAPFDFDLRPLVVIWEVTRACALACRHCRAEANPRRHPLELTFAEGCRLMDQVRELDPMVFVLTGGDPFMRKDLPELVRYGTSIGLRISGSPSGTRLANLTNMTRCAEAGMQRVAFSLDHADEALHDAFRGVQGSYRWTMEGIDAAKRAGMEVQIGTTVSRHNWRNLAQIAAKVAEIGVALWSVFFLIPTGRGQLSDMLSPEEHEEVMEWLAEYSRTAPFAIKSTEGPHWRRVLLQKGITGLPTMGVNDGKGFAFISHIGDVNPSGFLPWKAGNVREESLVTIYRESEVFRLLRDPSKLKGRCGACEYRAICGGSRARAYGVYGDWLAEDPACAYVPPGYQGA</sequence>
<dbReference type="CDD" id="cd21123">
    <property type="entry name" value="SPASM_MftC-like"/>
    <property type="match status" value="1"/>
</dbReference>
<dbReference type="InterPro" id="IPR058240">
    <property type="entry name" value="rSAM_sf"/>
</dbReference>
<dbReference type="SFLD" id="SFLDG01386">
    <property type="entry name" value="main_SPASM_domain-containing"/>
    <property type="match status" value="1"/>
</dbReference>
<dbReference type="InterPro" id="IPR050377">
    <property type="entry name" value="Radical_SAM_PqqE_MftC-like"/>
</dbReference>
<keyword evidence="2" id="KW-0004">4Fe-4S</keyword>
<protein>
    <submittedName>
        <fullName evidence="8">Radical SAM protein with 4Fe4S-binding SPASM domain</fullName>
    </submittedName>
</protein>
<dbReference type="SMART" id="SM00729">
    <property type="entry name" value="Elp3"/>
    <property type="match status" value="1"/>
</dbReference>
<dbReference type="SFLD" id="SFLDS00029">
    <property type="entry name" value="Radical_SAM"/>
    <property type="match status" value="1"/>
</dbReference>
<evidence type="ECO:0000256" key="6">
    <source>
        <dbReference type="ARBA" id="ARBA00023014"/>
    </source>
</evidence>
<dbReference type="Proteomes" id="UP001519289">
    <property type="component" value="Unassembled WGS sequence"/>
</dbReference>
<evidence type="ECO:0000256" key="4">
    <source>
        <dbReference type="ARBA" id="ARBA00022723"/>
    </source>
</evidence>
<keyword evidence="3" id="KW-0949">S-adenosyl-L-methionine</keyword>
<feature type="domain" description="Radical SAM core" evidence="7">
    <location>
        <begin position="17"/>
        <end position="227"/>
    </location>
</feature>
<proteinExistence type="predicted"/>
<comment type="cofactor">
    <cofactor evidence="1">
        <name>[4Fe-4S] cluster</name>
        <dbReference type="ChEBI" id="CHEBI:49883"/>
    </cofactor>
</comment>
<dbReference type="InterPro" id="IPR007197">
    <property type="entry name" value="rSAM"/>
</dbReference>
<dbReference type="InterPro" id="IPR006638">
    <property type="entry name" value="Elp3/MiaA/NifB-like_rSAM"/>
</dbReference>
<dbReference type="EMBL" id="JAGGLG010000020">
    <property type="protein sequence ID" value="MBP2018959.1"/>
    <property type="molecule type" value="Genomic_DNA"/>
</dbReference>
<accession>A0ABS4JTT2</accession>
<dbReference type="PANTHER" id="PTHR11228">
    <property type="entry name" value="RADICAL SAM DOMAIN PROTEIN"/>
    <property type="match status" value="1"/>
</dbReference>
<dbReference type="InterPro" id="IPR013785">
    <property type="entry name" value="Aldolase_TIM"/>
</dbReference>
<dbReference type="CDD" id="cd01335">
    <property type="entry name" value="Radical_SAM"/>
    <property type="match status" value="1"/>
</dbReference>
<keyword evidence="9" id="KW-1185">Reference proteome</keyword>
<keyword evidence="5" id="KW-0408">Iron</keyword>
<dbReference type="Pfam" id="PF04055">
    <property type="entry name" value="Radical_SAM"/>
    <property type="match status" value="1"/>
</dbReference>
<dbReference type="PIRSF" id="PIRSF037420">
    <property type="entry name" value="PQQ_syn_pqqE"/>
    <property type="match status" value="1"/>
</dbReference>
<dbReference type="RefSeq" id="WP_209467082.1">
    <property type="nucleotide sequence ID" value="NZ_JAGGLG010000020.1"/>
</dbReference>
<organism evidence="8 9">
    <name type="scientific">Symbiobacterium terraclitae</name>
    <dbReference type="NCBI Taxonomy" id="557451"/>
    <lineage>
        <taxon>Bacteria</taxon>
        <taxon>Bacillati</taxon>
        <taxon>Bacillota</taxon>
        <taxon>Clostridia</taxon>
        <taxon>Eubacteriales</taxon>
        <taxon>Symbiobacteriaceae</taxon>
        <taxon>Symbiobacterium</taxon>
    </lineage>
</organism>
<evidence type="ECO:0000256" key="5">
    <source>
        <dbReference type="ARBA" id="ARBA00023004"/>
    </source>
</evidence>
<evidence type="ECO:0000313" key="9">
    <source>
        <dbReference type="Proteomes" id="UP001519289"/>
    </source>
</evidence>
<evidence type="ECO:0000256" key="3">
    <source>
        <dbReference type="ARBA" id="ARBA00022691"/>
    </source>
</evidence>
<dbReference type="SFLD" id="SFLDG01067">
    <property type="entry name" value="SPASM/twitch_domain_containing"/>
    <property type="match status" value="1"/>
</dbReference>
<reference evidence="8 9" key="1">
    <citation type="submission" date="2021-03" db="EMBL/GenBank/DDBJ databases">
        <title>Genomic Encyclopedia of Type Strains, Phase IV (KMG-IV): sequencing the most valuable type-strain genomes for metagenomic binning, comparative biology and taxonomic classification.</title>
        <authorList>
            <person name="Goeker M."/>
        </authorList>
    </citation>
    <scope>NUCLEOTIDE SEQUENCE [LARGE SCALE GENOMIC DNA]</scope>
    <source>
        <strain evidence="8 9">DSM 27138</strain>
    </source>
</reference>
<gene>
    <name evidence="8" type="ORF">J2Z79_002375</name>
</gene>
<evidence type="ECO:0000256" key="1">
    <source>
        <dbReference type="ARBA" id="ARBA00001966"/>
    </source>
</evidence>
<dbReference type="PANTHER" id="PTHR11228:SF34">
    <property type="entry name" value="TUNGSTEN-CONTAINING ALDEHYDE FERREDOXIN OXIDOREDUCTASE COFACTOR MODIFYING PROTEIN"/>
    <property type="match status" value="1"/>
</dbReference>
<dbReference type="InterPro" id="IPR017200">
    <property type="entry name" value="PqqE-like"/>
</dbReference>
<keyword evidence="4" id="KW-0479">Metal-binding</keyword>
<dbReference type="Gene3D" id="3.20.20.70">
    <property type="entry name" value="Aldolase class I"/>
    <property type="match status" value="1"/>
</dbReference>
<evidence type="ECO:0000313" key="8">
    <source>
        <dbReference type="EMBL" id="MBP2018959.1"/>
    </source>
</evidence>
<evidence type="ECO:0000259" key="7">
    <source>
        <dbReference type="PROSITE" id="PS51918"/>
    </source>
</evidence>
<name>A0ABS4JTT2_9FIRM</name>
<keyword evidence="6" id="KW-0411">Iron-sulfur</keyword>
<comment type="caution">
    <text evidence="8">The sequence shown here is derived from an EMBL/GenBank/DDBJ whole genome shotgun (WGS) entry which is preliminary data.</text>
</comment>
<dbReference type="SUPFAM" id="SSF102114">
    <property type="entry name" value="Radical SAM enzymes"/>
    <property type="match status" value="1"/>
</dbReference>
<dbReference type="PROSITE" id="PS51918">
    <property type="entry name" value="RADICAL_SAM"/>
    <property type="match status" value="1"/>
</dbReference>
<evidence type="ECO:0000256" key="2">
    <source>
        <dbReference type="ARBA" id="ARBA00022485"/>
    </source>
</evidence>